<gene>
    <name evidence="1" type="ORF">BLA29_007206</name>
</gene>
<name>A0A1Y3AKV8_EURMA</name>
<proteinExistence type="predicted"/>
<dbReference type="AlphaFoldDB" id="A0A1Y3AKV8"/>
<sequence>MVPVLKVHFENIFIVLIQHKHRIAMIYLFVMEM</sequence>
<evidence type="ECO:0000313" key="2">
    <source>
        <dbReference type="Proteomes" id="UP000194236"/>
    </source>
</evidence>
<reference evidence="1 2" key="1">
    <citation type="submission" date="2017-03" db="EMBL/GenBank/DDBJ databases">
        <title>Genome Survey of Euroglyphus maynei.</title>
        <authorList>
            <person name="Arlian L.G."/>
            <person name="Morgan M.S."/>
            <person name="Rider S.D."/>
        </authorList>
    </citation>
    <scope>NUCLEOTIDE SEQUENCE [LARGE SCALE GENOMIC DNA]</scope>
    <source>
        <strain evidence="1">Arlian Lab</strain>
        <tissue evidence="1">Whole body</tissue>
    </source>
</reference>
<dbReference type="EMBL" id="MUJZ01072259">
    <property type="protein sequence ID" value="OTF69091.1"/>
    <property type="molecule type" value="Genomic_DNA"/>
</dbReference>
<accession>A0A1Y3AKV8</accession>
<organism evidence="1 2">
    <name type="scientific">Euroglyphus maynei</name>
    <name type="common">Mayne's house dust mite</name>
    <dbReference type="NCBI Taxonomy" id="6958"/>
    <lineage>
        <taxon>Eukaryota</taxon>
        <taxon>Metazoa</taxon>
        <taxon>Ecdysozoa</taxon>
        <taxon>Arthropoda</taxon>
        <taxon>Chelicerata</taxon>
        <taxon>Arachnida</taxon>
        <taxon>Acari</taxon>
        <taxon>Acariformes</taxon>
        <taxon>Sarcoptiformes</taxon>
        <taxon>Astigmata</taxon>
        <taxon>Psoroptidia</taxon>
        <taxon>Analgoidea</taxon>
        <taxon>Pyroglyphidae</taxon>
        <taxon>Pyroglyphinae</taxon>
        <taxon>Euroglyphus</taxon>
    </lineage>
</organism>
<keyword evidence="2" id="KW-1185">Reference proteome</keyword>
<comment type="caution">
    <text evidence="1">The sequence shown here is derived from an EMBL/GenBank/DDBJ whole genome shotgun (WGS) entry which is preliminary data.</text>
</comment>
<protein>
    <submittedName>
        <fullName evidence="1">Uncharacterized protein</fullName>
    </submittedName>
</protein>
<dbReference type="Proteomes" id="UP000194236">
    <property type="component" value="Unassembled WGS sequence"/>
</dbReference>
<evidence type="ECO:0000313" key="1">
    <source>
        <dbReference type="EMBL" id="OTF69091.1"/>
    </source>
</evidence>